<keyword evidence="1" id="KW-0808">Transferase</keyword>
<comment type="caution">
    <text evidence="12">The sequence shown here is derived from an EMBL/GenBank/DDBJ whole genome shotgun (WGS) entry which is preliminary data.</text>
</comment>
<protein>
    <submittedName>
        <fullName evidence="12">269_t:CDS:1</fullName>
    </submittedName>
</protein>
<keyword evidence="5" id="KW-0479">Metal-binding</keyword>
<name>A0ABN7UEC0_GIGMA</name>
<evidence type="ECO:0000256" key="4">
    <source>
        <dbReference type="ARBA" id="ARBA00022722"/>
    </source>
</evidence>
<evidence type="ECO:0000259" key="11">
    <source>
        <dbReference type="Pfam" id="PF00799"/>
    </source>
</evidence>
<evidence type="ECO:0000256" key="5">
    <source>
        <dbReference type="ARBA" id="ARBA00022723"/>
    </source>
</evidence>
<sequence length="227" mass="27720">MKKQPKQKKNQGKGFDIYSTQFFLIYSQCNLFKEVLLEYLEKIVNKKTKKQKYFISNYIIVNEQHKDEYPYKHVYIKLDKKMQIQKETFFDIRLDNKTIYHPNVQETKIKEKYYIPSGKPFVEFYYGKKFCRKPLYTENFNDKIAYRLDNKNWFDGYDKYPILVLNKFDGTQLFFSILLKILSGQQRKLEIKGSQELNYIKHVIITSNYLLDELYKDNNYNQEQLDW</sequence>
<reference evidence="12 13" key="1">
    <citation type="submission" date="2021-06" db="EMBL/GenBank/DDBJ databases">
        <authorList>
            <person name="Kallberg Y."/>
            <person name="Tangrot J."/>
            <person name="Rosling A."/>
        </authorList>
    </citation>
    <scope>NUCLEOTIDE SEQUENCE [LARGE SCALE GENOMIC DNA]</scope>
    <source>
        <strain evidence="12 13">120-4 pot B 10/14</strain>
    </source>
</reference>
<keyword evidence="9" id="KW-0190">Covalent protein-DNA linkage</keyword>
<evidence type="ECO:0000256" key="7">
    <source>
        <dbReference type="ARBA" id="ARBA00022759"/>
    </source>
</evidence>
<keyword evidence="13" id="KW-1185">Reference proteome</keyword>
<evidence type="ECO:0000256" key="3">
    <source>
        <dbReference type="ARBA" id="ARBA00022705"/>
    </source>
</evidence>
<evidence type="ECO:0000313" key="13">
    <source>
        <dbReference type="Proteomes" id="UP000789901"/>
    </source>
</evidence>
<keyword evidence="2" id="KW-0548">Nucleotidyltransferase</keyword>
<feature type="domain" description="CRESS-DNA virus Rep endonuclease" evidence="11">
    <location>
        <begin position="15"/>
        <end position="110"/>
    </location>
</feature>
<keyword evidence="4" id="KW-0540">Nuclease</keyword>
<evidence type="ECO:0000256" key="6">
    <source>
        <dbReference type="ARBA" id="ARBA00022741"/>
    </source>
</evidence>
<keyword evidence="6" id="KW-0547">Nucleotide-binding</keyword>
<evidence type="ECO:0000256" key="8">
    <source>
        <dbReference type="ARBA" id="ARBA00022801"/>
    </source>
</evidence>
<keyword evidence="3" id="KW-0235">DNA replication</keyword>
<dbReference type="Gene3D" id="3.40.1310.20">
    <property type="match status" value="1"/>
</dbReference>
<dbReference type="InterPro" id="IPR001301">
    <property type="entry name" value="Gemini_AL1_CLV"/>
</dbReference>
<gene>
    <name evidence="12" type="ORF">GMARGA_LOCUS4915</name>
</gene>
<evidence type="ECO:0000256" key="2">
    <source>
        <dbReference type="ARBA" id="ARBA00022695"/>
    </source>
</evidence>
<dbReference type="Pfam" id="PF00799">
    <property type="entry name" value="Gemini_AL1"/>
    <property type="match status" value="1"/>
</dbReference>
<dbReference type="InterPro" id="IPR049912">
    <property type="entry name" value="CRESS_DNA_REP"/>
</dbReference>
<dbReference type="SUPFAM" id="SSF55464">
    <property type="entry name" value="Origin of replication-binding domain, RBD-like"/>
    <property type="match status" value="1"/>
</dbReference>
<dbReference type="PRINTS" id="PR00228">
    <property type="entry name" value="GEMCOATCLVL1"/>
</dbReference>
<evidence type="ECO:0000256" key="9">
    <source>
        <dbReference type="ARBA" id="ARBA00023124"/>
    </source>
</evidence>
<proteinExistence type="predicted"/>
<dbReference type="EMBL" id="CAJVQB010002011">
    <property type="protein sequence ID" value="CAG8558799.1"/>
    <property type="molecule type" value="Genomic_DNA"/>
</dbReference>
<organism evidence="12 13">
    <name type="scientific">Gigaspora margarita</name>
    <dbReference type="NCBI Taxonomy" id="4874"/>
    <lineage>
        <taxon>Eukaryota</taxon>
        <taxon>Fungi</taxon>
        <taxon>Fungi incertae sedis</taxon>
        <taxon>Mucoromycota</taxon>
        <taxon>Glomeromycotina</taxon>
        <taxon>Glomeromycetes</taxon>
        <taxon>Diversisporales</taxon>
        <taxon>Gigasporaceae</taxon>
        <taxon>Gigaspora</taxon>
    </lineage>
</organism>
<accession>A0ABN7UEC0</accession>
<evidence type="ECO:0000256" key="1">
    <source>
        <dbReference type="ARBA" id="ARBA00022679"/>
    </source>
</evidence>
<keyword evidence="8" id="KW-0378">Hydrolase</keyword>
<dbReference type="Proteomes" id="UP000789901">
    <property type="component" value="Unassembled WGS sequence"/>
</dbReference>
<keyword evidence="7" id="KW-0255">Endonuclease</keyword>
<evidence type="ECO:0000256" key="10">
    <source>
        <dbReference type="ARBA" id="ARBA00023125"/>
    </source>
</evidence>
<evidence type="ECO:0000313" key="12">
    <source>
        <dbReference type="EMBL" id="CAG8558799.1"/>
    </source>
</evidence>
<keyword evidence="10" id="KW-0238">DNA-binding</keyword>